<dbReference type="EMBL" id="SRYO01000005">
    <property type="protein sequence ID" value="TGY36922.1"/>
    <property type="molecule type" value="Genomic_DNA"/>
</dbReference>
<dbReference type="Proteomes" id="UP000309893">
    <property type="component" value="Unassembled WGS sequence"/>
</dbReference>
<organism evidence="2 3">
    <name type="scientific">Microbacterium laevaniformans</name>
    <dbReference type="NCBI Taxonomy" id="36807"/>
    <lineage>
        <taxon>Bacteria</taxon>
        <taxon>Bacillati</taxon>
        <taxon>Actinomycetota</taxon>
        <taxon>Actinomycetes</taxon>
        <taxon>Micrococcales</taxon>
        <taxon>Microbacteriaceae</taxon>
        <taxon>Microbacterium</taxon>
    </lineage>
</organism>
<evidence type="ECO:0008006" key="4">
    <source>
        <dbReference type="Google" id="ProtNLM"/>
    </source>
</evidence>
<evidence type="ECO:0000256" key="1">
    <source>
        <dbReference type="SAM" id="Phobius"/>
    </source>
</evidence>
<feature type="transmembrane region" description="Helical" evidence="1">
    <location>
        <begin position="123"/>
        <end position="141"/>
    </location>
</feature>
<reference evidence="2 3" key="1">
    <citation type="submission" date="2019-04" db="EMBL/GenBank/DDBJ databases">
        <title>Microbes associate with the intestines of laboratory mice.</title>
        <authorList>
            <person name="Navarre W."/>
            <person name="Wong E."/>
            <person name="Huang K."/>
            <person name="Tropini C."/>
            <person name="Ng K."/>
            <person name="Yu B."/>
        </authorList>
    </citation>
    <scope>NUCLEOTIDE SEQUENCE [LARGE SCALE GENOMIC DNA]</scope>
    <source>
        <strain evidence="2 3">NM46_B2-13</strain>
    </source>
</reference>
<dbReference type="InterPro" id="IPR007136">
    <property type="entry name" value="DUF347"/>
</dbReference>
<feature type="transmembrane region" description="Helical" evidence="1">
    <location>
        <begin position="96"/>
        <end position="117"/>
    </location>
</feature>
<gene>
    <name evidence="2" type="ORF">E5344_08730</name>
</gene>
<sequence length="220" mass="23832">MPPAVAVFLGFVLFVAAVSLQLTRRRYIPSVYWLTVAAVGVFGTMAADVVHVVLGMPYLVSAALYAALLASVFLLWWRSEHTLSVHSITTTRREVYYWAAVVGTFALGTAAGDLAAVGLTLGYLPSILLFTFLILIPPVGYRWGRWDGVLAFWTAYVLTRPLGASVADWLGKPTAEGGVGVGSGWVSLSFAITMIVTIVMMRSFQKRQPQQIDGSSRLAT</sequence>
<feature type="transmembrane region" description="Helical" evidence="1">
    <location>
        <begin position="56"/>
        <end position="76"/>
    </location>
</feature>
<keyword evidence="1" id="KW-1133">Transmembrane helix</keyword>
<protein>
    <recommendedName>
        <fullName evidence="4">Membrane-anchored protein</fullName>
    </recommendedName>
</protein>
<name>A0A4S2D722_9MICO</name>
<dbReference type="OrthoDB" id="9794709at2"/>
<evidence type="ECO:0000313" key="2">
    <source>
        <dbReference type="EMBL" id="TGY36922.1"/>
    </source>
</evidence>
<keyword evidence="1" id="KW-0812">Transmembrane</keyword>
<comment type="caution">
    <text evidence="2">The sequence shown here is derived from an EMBL/GenBank/DDBJ whole genome shotgun (WGS) entry which is preliminary data.</text>
</comment>
<accession>A0A4S2D722</accession>
<feature type="transmembrane region" description="Helical" evidence="1">
    <location>
        <begin position="30"/>
        <end position="50"/>
    </location>
</feature>
<feature type="transmembrane region" description="Helical" evidence="1">
    <location>
        <begin position="179"/>
        <end position="201"/>
    </location>
</feature>
<dbReference type="AlphaFoldDB" id="A0A4S2D722"/>
<feature type="transmembrane region" description="Helical" evidence="1">
    <location>
        <begin position="148"/>
        <end position="167"/>
    </location>
</feature>
<evidence type="ECO:0000313" key="3">
    <source>
        <dbReference type="Proteomes" id="UP000309893"/>
    </source>
</evidence>
<feature type="transmembrane region" description="Helical" evidence="1">
    <location>
        <begin position="6"/>
        <end position="23"/>
    </location>
</feature>
<dbReference type="Pfam" id="PF03988">
    <property type="entry name" value="DUF347"/>
    <property type="match status" value="3"/>
</dbReference>
<keyword evidence="1" id="KW-0472">Membrane</keyword>
<proteinExistence type="predicted"/>